<dbReference type="GO" id="GO:0031267">
    <property type="term" value="F:small GTPase binding"/>
    <property type="evidence" value="ECO:0007669"/>
    <property type="project" value="TreeGrafter"/>
</dbReference>
<dbReference type="Gene3D" id="3.80.10.10">
    <property type="entry name" value="Ribonuclease Inhibitor"/>
    <property type="match status" value="1"/>
</dbReference>
<dbReference type="GO" id="GO:0005829">
    <property type="term" value="C:cytosol"/>
    <property type="evidence" value="ECO:0007669"/>
    <property type="project" value="TreeGrafter"/>
</dbReference>
<dbReference type="GO" id="GO:0048471">
    <property type="term" value="C:perinuclear region of cytoplasm"/>
    <property type="evidence" value="ECO:0007669"/>
    <property type="project" value="TreeGrafter"/>
</dbReference>
<name>A0A9W4SCP2_9GLOM</name>
<dbReference type="InterPro" id="IPR027038">
    <property type="entry name" value="RanGap"/>
</dbReference>
<dbReference type="SUPFAM" id="SSF52047">
    <property type="entry name" value="RNI-like"/>
    <property type="match status" value="1"/>
</dbReference>
<dbReference type="GO" id="GO:0006913">
    <property type="term" value="P:nucleocytoplasmic transport"/>
    <property type="evidence" value="ECO:0007669"/>
    <property type="project" value="TreeGrafter"/>
</dbReference>
<evidence type="ECO:0000256" key="1">
    <source>
        <dbReference type="ARBA" id="ARBA00022468"/>
    </source>
</evidence>
<evidence type="ECO:0000256" key="2">
    <source>
        <dbReference type="ARBA" id="ARBA00022614"/>
    </source>
</evidence>
<dbReference type="AlphaFoldDB" id="A0A9W4SCP2"/>
<reference evidence="4" key="1">
    <citation type="submission" date="2022-08" db="EMBL/GenBank/DDBJ databases">
        <authorList>
            <person name="Kallberg Y."/>
            <person name="Tangrot J."/>
            <person name="Rosling A."/>
        </authorList>
    </citation>
    <scope>NUCLEOTIDE SEQUENCE</scope>
    <source>
        <strain evidence="4">Wild A</strain>
    </source>
</reference>
<dbReference type="PANTHER" id="PTHR24113:SF12">
    <property type="entry name" value="RAN GTPASE-ACTIVATING PROTEIN 1"/>
    <property type="match status" value="1"/>
</dbReference>
<keyword evidence="2" id="KW-0433">Leucine-rich repeat</keyword>
<dbReference type="GO" id="GO:0005096">
    <property type="term" value="F:GTPase activator activity"/>
    <property type="evidence" value="ECO:0007669"/>
    <property type="project" value="UniProtKB-KW"/>
</dbReference>
<keyword evidence="5" id="KW-1185">Reference proteome</keyword>
<dbReference type="Pfam" id="PF13516">
    <property type="entry name" value="LRR_6"/>
    <property type="match status" value="3"/>
</dbReference>
<gene>
    <name evidence="4" type="ORF">FWILDA_LOCUS1241</name>
</gene>
<dbReference type="GO" id="GO:0005634">
    <property type="term" value="C:nucleus"/>
    <property type="evidence" value="ECO:0007669"/>
    <property type="project" value="TreeGrafter"/>
</dbReference>
<evidence type="ECO:0000313" key="5">
    <source>
        <dbReference type="Proteomes" id="UP001153678"/>
    </source>
</evidence>
<comment type="caution">
    <text evidence="4">The sequence shown here is derived from an EMBL/GenBank/DDBJ whole genome shotgun (WGS) entry which is preliminary data.</text>
</comment>
<sequence length="406" mass="46815">MSRVSPLSTSTKPREYPITLHNSTLNGQLLTSLLPWQTISYLQYFRHSGRFTFRYEGFSKLESLNDLLFHLSRNRNEYLISGNTMKNPGSVYRFKLPKICSICHEVGHEPENCNVIDIFLSRRMLNQQEIDVMINCILEFNRPIRKISLRFNQVGNEGAKSIAKLIEQNNFLTELNLGDTKINDDGVLLIVEALKKNRSIKKLILENNDIGDKGLSAIADLLKINKILKNIDLSQQESKISLEYLKKLDEALLHNTNIVYVHFNTKGLHLSPGVDFAKFDSLYLLKSSHRVPIPDHFDESKNQLYSRIVKYLHQNRIFDSFATVDMIDLMSKARILLLNNLNSSVLVKVPSEVWIQIFRDFGDEKGLPIRNVDMIVKYSGTRSTLSKDITERKFLESVYTNKFVLE</sequence>
<dbReference type="OrthoDB" id="2324827at2759"/>
<dbReference type="Proteomes" id="UP001153678">
    <property type="component" value="Unassembled WGS sequence"/>
</dbReference>
<proteinExistence type="predicted"/>
<evidence type="ECO:0000256" key="3">
    <source>
        <dbReference type="ARBA" id="ARBA00022737"/>
    </source>
</evidence>
<dbReference type="InterPro" id="IPR032675">
    <property type="entry name" value="LRR_dom_sf"/>
</dbReference>
<accession>A0A9W4SCP2</accession>
<dbReference type="InterPro" id="IPR001611">
    <property type="entry name" value="Leu-rich_rpt"/>
</dbReference>
<evidence type="ECO:0000313" key="4">
    <source>
        <dbReference type="EMBL" id="CAI2163781.1"/>
    </source>
</evidence>
<keyword evidence="3" id="KW-0677">Repeat</keyword>
<dbReference type="EMBL" id="CAMKVN010000111">
    <property type="protein sequence ID" value="CAI2163781.1"/>
    <property type="molecule type" value="Genomic_DNA"/>
</dbReference>
<dbReference type="PANTHER" id="PTHR24113">
    <property type="entry name" value="RAN GTPASE-ACTIVATING PROTEIN 1"/>
    <property type="match status" value="1"/>
</dbReference>
<protein>
    <submittedName>
        <fullName evidence="4">11687_t:CDS:1</fullName>
    </submittedName>
</protein>
<dbReference type="SMART" id="SM00368">
    <property type="entry name" value="LRR_RI"/>
    <property type="match status" value="3"/>
</dbReference>
<keyword evidence="1" id="KW-0343">GTPase activation</keyword>
<organism evidence="4 5">
    <name type="scientific">Funneliformis geosporum</name>
    <dbReference type="NCBI Taxonomy" id="1117311"/>
    <lineage>
        <taxon>Eukaryota</taxon>
        <taxon>Fungi</taxon>
        <taxon>Fungi incertae sedis</taxon>
        <taxon>Mucoromycota</taxon>
        <taxon>Glomeromycotina</taxon>
        <taxon>Glomeromycetes</taxon>
        <taxon>Glomerales</taxon>
        <taxon>Glomeraceae</taxon>
        <taxon>Funneliformis</taxon>
    </lineage>
</organism>